<proteinExistence type="predicted"/>
<dbReference type="SUPFAM" id="SSF56672">
    <property type="entry name" value="DNA/RNA polymerases"/>
    <property type="match status" value="1"/>
</dbReference>
<reference evidence="1 2" key="1">
    <citation type="journal article" date="2022" name="Nat. Genet.">
        <title>Improved pea reference genome and pan-genome highlight genomic features and evolutionary characteristics.</title>
        <authorList>
            <person name="Yang T."/>
            <person name="Liu R."/>
            <person name="Luo Y."/>
            <person name="Hu S."/>
            <person name="Wang D."/>
            <person name="Wang C."/>
            <person name="Pandey M.K."/>
            <person name="Ge S."/>
            <person name="Xu Q."/>
            <person name="Li N."/>
            <person name="Li G."/>
            <person name="Huang Y."/>
            <person name="Saxena R.K."/>
            <person name="Ji Y."/>
            <person name="Li M."/>
            <person name="Yan X."/>
            <person name="He Y."/>
            <person name="Liu Y."/>
            <person name="Wang X."/>
            <person name="Xiang C."/>
            <person name="Varshney R.K."/>
            <person name="Ding H."/>
            <person name="Gao S."/>
            <person name="Zong X."/>
        </authorList>
    </citation>
    <scope>NUCLEOTIDE SEQUENCE [LARGE SCALE GENOMIC DNA]</scope>
    <source>
        <strain evidence="1 2">cv. Zhongwan 6</strain>
    </source>
</reference>
<keyword evidence="2" id="KW-1185">Reference proteome</keyword>
<dbReference type="InterPro" id="IPR043502">
    <property type="entry name" value="DNA/RNA_pol_sf"/>
</dbReference>
<name>A0A9D4W6J6_PEA</name>
<dbReference type="PANTHER" id="PTHR15503:SF22">
    <property type="entry name" value="TRANSPOSON TY3-I GAG POLYPROTEIN"/>
    <property type="match status" value="1"/>
</dbReference>
<comment type="caution">
    <text evidence="1">The sequence shown here is derived from an EMBL/GenBank/DDBJ whole genome shotgun (WGS) entry which is preliminary data.</text>
</comment>
<dbReference type="Gene3D" id="3.10.10.10">
    <property type="entry name" value="HIV Type 1 Reverse Transcriptase, subunit A, domain 1"/>
    <property type="match status" value="1"/>
</dbReference>
<protein>
    <submittedName>
        <fullName evidence="1">Uncharacterized protein</fullName>
    </submittedName>
</protein>
<sequence>MPKRLSSERWKGFRSILNDEMAERRAKGLCFKCGDKFHPTLHKCPEKSLRLLILGEGEGVNEEGEIVVSLETQEAVEEEKKWRQNARASHNFVSSKLTSALGLCITPMKLGDEHKVLSQGACKGVKVNLGSMEVMVDGIEPWWVGCYSGSFMAMHFREGDDGLESFHYAVLACRQEGLEGEWWMSQFEKEVRDGSLNQELIGVSSHYSEVFKNSIGLPPKRPQVHQIKLFPDHGPVSVRPYKYPHHQKEEIERQVLELLEAGVIRPSMSAFSSPVILVKKKDNS</sequence>
<dbReference type="PANTHER" id="PTHR15503">
    <property type="entry name" value="LDOC1 RELATED"/>
    <property type="match status" value="1"/>
</dbReference>
<organism evidence="1 2">
    <name type="scientific">Pisum sativum</name>
    <name type="common">Garden pea</name>
    <name type="synonym">Lathyrus oleraceus</name>
    <dbReference type="NCBI Taxonomy" id="3888"/>
    <lineage>
        <taxon>Eukaryota</taxon>
        <taxon>Viridiplantae</taxon>
        <taxon>Streptophyta</taxon>
        <taxon>Embryophyta</taxon>
        <taxon>Tracheophyta</taxon>
        <taxon>Spermatophyta</taxon>
        <taxon>Magnoliopsida</taxon>
        <taxon>eudicotyledons</taxon>
        <taxon>Gunneridae</taxon>
        <taxon>Pentapetalae</taxon>
        <taxon>rosids</taxon>
        <taxon>fabids</taxon>
        <taxon>Fabales</taxon>
        <taxon>Fabaceae</taxon>
        <taxon>Papilionoideae</taxon>
        <taxon>50 kb inversion clade</taxon>
        <taxon>NPAAA clade</taxon>
        <taxon>Hologalegina</taxon>
        <taxon>IRL clade</taxon>
        <taxon>Fabeae</taxon>
        <taxon>Lathyrus</taxon>
    </lineage>
</organism>
<dbReference type="Gramene" id="Psat06G0230300-T1">
    <property type="protein sequence ID" value="KAI5396057.1"/>
    <property type="gene ID" value="KIW84_062303"/>
</dbReference>
<gene>
    <name evidence="1" type="ORF">KIW84_062303</name>
</gene>
<evidence type="ECO:0000313" key="2">
    <source>
        <dbReference type="Proteomes" id="UP001058974"/>
    </source>
</evidence>
<evidence type="ECO:0000313" key="1">
    <source>
        <dbReference type="EMBL" id="KAI5396057.1"/>
    </source>
</evidence>
<dbReference type="AlphaFoldDB" id="A0A9D4W6J6"/>
<dbReference type="EMBL" id="JAMSHJ010000006">
    <property type="protein sequence ID" value="KAI5396057.1"/>
    <property type="molecule type" value="Genomic_DNA"/>
</dbReference>
<dbReference type="Proteomes" id="UP001058974">
    <property type="component" value="Chromosome 6"/>
</dbReference>
<accession>A0A9D4W6J6</accession>
<dbReference type="InterPro" id="IPR032567">
    <property type="entry name" value="RTL1-rel"/>
</dbReference>